<dbReference type="OrthoDB" id="9804023at2"/>
<organism evidence="2 3">
    <name type="scientific">Teichococcus oryzae</name>
    <dbReference type="NCBI Taxonomy" id="1608942"/>
    <lineage>
        <taxon>Bacteria</taxon>
        <taxon>Pseudomonadati</taxon>
        <taxon>Pseudomonadota</taxon>
        <taxon>Alphaproteobacteria</taxon>
        <taxon>Acetobacterales</taxon>
        <taxon>Roseomonadaceae</taxon>
        <taxon>Roseomonas</taxon>
    </lineage>
</organism>
<dbReference type="Gene3D" id="3.10.620.30">
    <property type="match status" value="1"/>
</dbReference>
<reference evidence="2 3" key="1">
    <citation type="journal article" date="2015" name="Int. J. Syst. Evol. Microbiol.">
        <title>Roseomonas oryzae sp. nov., isolated from paddy rhizosphere soil.</title>
        <authorList>
            <person name="Ramaprasad E.V."/>
            <person name="Sasikala Ch."/>
            <person name="Ramana Ch.V."/>
        </authorList>
    </citation>
    <scope>NUCLEOTIDE SEQUENCE [LARGE SCALE GENOMIC DNA]</scope>
    <source>
        <strain evidence="2 3">KCTC 42542</strain>
    </source>
</reference>
<dbReference type="SMART" id="SM00460">
    <property type="entry name" value="TGc"/>
    <property type="match status" value="1"/>
</dbReference>
<dbReference type="InterPro" id="IPR038765">
    <property type="entry name" value="Papain-like_cys_pep_sf"/>
</dbReference>
<dbReference type="PANTHER" id="PTHR33490:SF7">
    <property type="entry name" value="BLR2979 PROTEIN"/>
    <property type="match status" value="1"/>
</dbReference>
<dbReference type="InterPro" id="IPR002931">
    <property type="entry name" value="Transglutaminase-like"/>
</dbReference>
<dbReference type="Pfam" id="PF01841">
    <property type="entry name" value="Transglut_core"/>
    <property type="match status" value="1"/>
</dbReference>
<dbReference type="SUPFAM" id="SSF54001">
    <property type="entry name" value="Cysteine proteinases"/>
    <property type="match status" value="1"/>
</dbReference>
<name>A0A5B2TG07_9PROT</name>
<dbReference type="PANTHER" id="PTHR33490">
    <property type="entry name" value="BLR5614 PROTEIN-RELATED"/>
    <property type="match status" value="1"/>
</dbReference>
<dbReference type="Proteomes" id="UP000322110">
    <property type="component" value="Unassembled WGS sequence"/>
</dbReference>
<feature type="domain" description="Transglutaminase-like" evidence="1">
    <location>
        <begin position="52"/>
        <end position="123"/>
    </location>
</feature>
<evidence type="ECO:0000313" key="2">
    <source>
        <dbReference type="EMBL" id="KAA2212818.1"/>
    </source>
</evidence>
<dbReference type="AlphaFoldDB" id="A0A5B2TG07"/>
<comment type="caution">
    <text evidence="2">The sequence shown here is derived from an EMBL/GenBank/DDBJ whole genome shotgun (WGS) entry which is preliminary data.</text>
</comment>
<sequence length="176" mass="19167">MPETPEATSYAAESFPRGRPVLEGLLALNARIFRDFRFRSGATSISTPVSEVLARREGVCQDFTHLMLCGLRGLGLPARYMSGYIRTRPPPGQQRRIGADQSHAWVSAWVGGDRGWVDLDPTNDVIVSTEHVALGWGRDFSDISPLRGIILGGGRHSLHVGVDLRPAAEAVDDHPA</sequence>
<evidence type="ECO:0000313" key="3">
    <source>
        <dbReference type="Proteomes" id="UP000322110"/>
    </source>
</evidence>
<gene>
    <name evidence="2" type="ORF">F0Q34_13875</name>
</gene>
<keyword evidence="3" id="KW-1185">Reference proteome</keyword>
<proteinExistence type="predicted"/>
<evidence type="ECO:0000259" key="1">
    <source>
        <dbReference type="SMART" id="SM00460"/>
    </source>
</evidence>
<dbReference type="EMBL" id="VUKA01000006">
    <property type="protein sequence ID" value="KAA2212818.1"/>
    <property type="molecule type" value="Genomic_DNA"/>
</dbReference>
<accession>A0A5B2TG07</accession>
<protein>
    <submittedName>
        <fullName evidence="2">Transglutaminase family protein</fullName>
    </submittedName>
</protein>